<dbReference type="Proteomes" id="UP000308230">
    <property type="component" value="Unassembled WGS sequence"/>
</dbReference>
<sequence>MNIGDLFDFLMSNIFILIFVIGGIISFLKRMGEEQQQKPVRRTPEASRPDKEMRIPSSSEIEIEEDEYEPAQKHYDVPYPEYDAAETEKPYHRETLSPYERETGKPYKRQSKKPYKRKVSHSLYKSPTRKQVREGVIWAEIIGRPRSQNPHRTVIYRDPKG</sequence>
<protein>
    <submittedName>
        <fullName evidence="3">Uncharacterized protein</fullName>
    </submittedName>
</protein>
<accession>A0A5R9FA06</accession>
<keyword evidence="2" id="KW-0812">Transmembrane</keyword>
<evidence type="ECO:0000256" key="2">
    <source>
        <dbReference type="SAM" id="Phobius"/>
    </source>
</evidence>
<gene>
    <name evidence="3" type="ORF">FCL54_03385</name>
</gene>
<feature type="compositionally biased region" description="Basic and acidic residues" evidence="1">
    <location>
        <begin position="33"/>
        <end position="54"/>
    </location>
</feature>
<feature type="compositionally biased region" description="Basic residues" evidence="1">
    <location>
        <begin position="106"/>
        <end position="120"/>
    </location>
</feature>
<feature type="transmembrane region" description="Helical" evidence="2">
    <location>
        <begin position="6"/>
        <end position="28"/>
    </location>
</feature>
<dbReference type="OrthoDB" id="1798639at2"/>
<keyword evidence="2" id="KW-0472">Membrane</keyword>
<evidence type="ECO:0000313" key="3">
    <source>
        <dbReference type="EMBL" id="TLS39359.1"/>
    </source>
</evidence>
<feature type="region of interest" description="Disordered" evidence="1">
    <location>
        <begin position="33"/>
        <end position="127"/>
    </location>
</feature>
<dbReference type="EMBL" id="SWLG01000001">
    <property type="protein sequence ID" value="TLS39359.1"/>
    <property type="molecule type" value="Genomic_DNA"/>
</dbReference>
<keyword evidence="2" id="KW-1133">Transmembrane helix</keyword>
<proteinExistence type="predicted"/>
<feature type="compositionally biased region" description="Basic and acidic residues" evidence="1">
    <location>
        <begin position="86"/>
        <end position="105"/>
    </location>
</feature>
<evidence type="ECO:0000256" key="1">
    <source>
        <dbReference type="SAM" id="MobiDB-lite"/>
    </source>
</evidence>
<dbReference type="RefSeq" id="WP_138123127.1">
    <property type="nucleotide sequence ID" value="NZ_SWLG01000001.1"/>
</dbReference>
<organism evidence="3 4">
    <name type="scientific">Exobacillus caeni</name>
    <dbReference type="NCBI Taxonomy" id="2574798"/>
    <lineage>
        <taxon>Bacteria</taxon>
        <taxon>Bacillati</taxon>
        <taxon>Bacillota</taxon>
        <taxon>Bacilli</taxon>
        <taxon>Bacillales</taxon>
        <taxon>Guptibacillaceae</taxon>
        <taxon>Exobacillus</taxon>
    </lineage>
</organism>
<reference evidence="3 4" key="1">
    <citation type="submission" date="2019-04" db="EMBL/GenBank/DDBJ databases">
        <title>Bacillus caeni sp. nov., a bacterium isolated from mangrove sediment.</title>
        <authorList>
            <person name="Huang H."/>
            <person name="Mo K."/>
            <person name="Hu Y."/>
        </authorList>
    </citation>
    <scope>NUCLEOTIDE SEQUENCE [LARGE SCALE GENOMIC DNA]</scope>
    <source>
        <strain evidence="3 4">HB172195</strain>
    </source>
</reference>
<keyword evidence="4" id="KW-1185">Reference proteome</keyword>
<name>A0A5R9FA06_9BACL</name>
<evidence type="ECO:0000313" key="4">
    <source>
        <dbReference type="Proteomes" id="UP000308230"/>
    </source>
</evidence>
<comment type="caution">
    <text evidence="3">The sequence shown here is derived from an EMBL/GenBank/DDBJ whole genome shotgun (WGS) entry which is preliminary data.</text>
</comment>
<dbReference type="AlphaFoldDB" id="A0A5R9FA06"/>